<protein>
    <submittedName>
        <fullName evidence="1">Uncharacterized protein</fullName>
    </submittedName>
</protein>
<accession>A0A379QI94</accession>
<proteinExistence type="predicted"/>
<evidence type="ECO:0000313" key="1">
    <source>
        <dbReference type="EMBL" id="SUF55234.1"/>
    </source>
</evidence>
<reference evidence="1 2" key="1">
    <citation type="submission" date="2018-06" db="EMBL/GenBank/DDBJ databases">
        <authorList>
            <consortium name="Pathogen Informatics"/>
            <person name="Doyle S."/>
        </authorList>
    </citation>
    <scope>NUCLEOTIDE SEQUENCE [LARGE SCALE GENOMIC DNA]</scope>
    <source>
        <strain evidence="1 2">NCTC10252</strain>
    </source>
</reference>
<organism evidence="1 2">
    <name type="scientific">Salmonella enterica</name>
    <name type="common">Salmonella choleraesuis</name>
    <dbReference type="NCBI Taxonomy" id="28901"/>
    <lineage>
        <taxon>Bacteria</taxon>
        <taxon>Pseudomonadati</taxon>
        <taxon>Pseudomonadota</taxon>
        <taxon>Gammaproteobacteria</taxon>
        <taxon>Enterobacterales</taxon>
        <taxon>Enterobacteriaceae</taxon>
        <taxon>Salmonella</taxon>
    </lineage>
</organism>
<evidence type="ECO:0000313" key="2">
    <source>
        <dbReference type="Proteomes" id="UP000254597"/>
    </source>
</evidence>
<dbReference type="EMBL" id="UGWP01000004">
    <property type="protein sequence ID" value="SUF55234.1"/>
    <property type="molecule type" value="Genomic_DNA"/>
</dbReference>
<name>A0A379QI94_SALER</name>
<dbReference type="Proteomes" id="UP000254597">
    <property type="component" value="Unassembled WGS sequence"/>
</dbReference>
<dbReference type="AlphaFoldDB" id="A0A379QI94"/>
<gene>
    <name evidence="1" type="ORF">NCTC10252_00407</name>
</gene>
<sequence length="81" mass="9007">MLKVTTMAGEAPFTACTLWMMFRVNIVVATIDIAALPGKSNFVIGMRGDVLSDVTLPHLFTHVALRLWQFQRATFGPQINQ</sequence>